<keyword evidence="3" id="KW-1185">Reference proteome</keyword>
<gene>
    <name evidence="2" type="ORF">CFO_g3087</name>
</gene>
<comment type="caution">
    <text evidence="2">The sequence shown here is derived from an EMBL/GenBank/DDBJ whole genome shotgun (WGS) entry which is preliminary data.</text>
</comment>
<dbReference type="EMBL" id="LBBL01000151">
    <property type="protein sequence ID" value="KKF94553.1"/>
    <property type="molecule type" value="Genomic_DNA"/>
</dbReference>
<sequence>MTTRTLETRFERMSVHDENADSYSKGKPTHRYERPLHLQQGPLLKPPSEKERENERENEIEIANEIGYEKAIETIARMPLKLNAAL</sequence>
<feature type="compositionally biased region" description="Basic and acidic residues" evidence="1">
    <location>
        <begin position="47"/>
        <end position="56"/>
    </location>
</feature>
<evidence type="ECO:0000313" key="3">
    <source>
        <dbReference type="Proteomes" id="UP000034841"/>
    </source>
</evidence>
<dbReference type="AlphaFoldDB" id="A0A0F8BPV3"/>
<dbReference type="Proteomes" id="UP000034841">
    <property type="component" value="Unassembled WGS sequence"/>
</dbReference>
<proteinExistence type="predicted"/>
<feature type="region of interest" description="Disordered" evidence="1">
    <location>
        <begin position="15"/>
        <end position="56"/>
    </location>
</feature>
<name>A0A0F8BPV3_CERFI</name>
<accession>A0A0F8BPV3</accession>
<organism evidence="2 3">
    <name type="scientific">Ceratocystis fimbriata f. sp. platani</name>
    <dbReference type="NCBI Taxonomy" id="88771"/>
    <lineage>
        <taxon>Eukaryota</taxon>
        <taxon>Fungi</taxon>
        <taxon>Dikarya</taxon>
        <taxon>Ascomycota</taxon>
        <taxon>Pezizomycotina</taxon>
        <taxon>Sordariomycetes</taxon>
        <taxon>Hypocreomycetidae</taxon>
        <taxon>Microascales</taxon>
        <taxon>Ceratocystidaceae</taxon>
        <taxon>Ceratocystis</taxon>
    </lineage>
</organism>
<evidence type="ECO:0000256" key="1">
    <source>
        <dbReference type="SAM" id="MobiDB-lite"/>
    </source>
</evidence>
<protein>
    <submittedName>
        <fullName evidence="2">Uncharacterized protein</fullName>
    </submittedName>
</protein>
<evidence type="ECO:0000313" key="2">
    <source>
        <dbReference type="EMBL" id="KKF94553.1"/>
    </source>
</evidence>
<reference evidence="2 3" key="1">
    <citation type="submission" date="2015-04" db="EMBL/GenBank/DDBJ databases">
        <title>Genome sequence of Ceratocystis platani, a major pathogen of plane trees.</title>
        <authorList>
            <person name="Belbahri L."/>
        </authorList>
    </citation>
    <scope>NUCLEOTIDE SEQUENCE [LARGE SCALE GENOMIC DNA]</scope>
    <source>
        <strain evidence="2 3">CFO</strain>
    </source>
</reference>